<sequence>MSQVYEGVRWTITDLELLPDNGNHYEIFNQIVGK</sequence>
<evidence type="ECO:0000313" key="1">
    <source>
        <dbReference type="EMBL" id="BAZ87796.1"/>
    </source>
</evidence>
<protein>
    <submittedName>
        <fullName evidence="1">Uncharacterized protein</fullName>
    </submittedName>
</protein>
<organism evidence="1 2">
    <name type="scientific">Dolichospermum compactum NIES-806</name>
    <dbReference type="NCBI Taxonomy" id="1973481"/>
    <lineage>
        <taxon>Bacteria</taxon>
        <taxon>Bacillati</taxon>
        <taxon>Cyanobacteriota</taxon>
        <taxon>Cyanophyceae</taxon>
        <taxon>Nostocales</taxon>
        <taxon>Aphanizomenonaceae</taxon>
        <taxon>Dolichospermum</taxon>
        <taxon>Dolichospermum compactum</taxon>
    </lineage>
</organism>
<dbReference type="AlphaFoldDB" id="A0A1Z4V8A2"/>
<proteinExistence type="predicted"/>
<gene>
    <name evidence="1" type="ORF">NIES806_40270</name>
</gene>
<keyword evidence="2" id="KW-1185">Reference proteome</keyword>
<reference evidence="1 2" key="1">
    <citation type="submission" date="2017-06" db="EMBL/GenBank/DDBJ databases">
        <title>Genome sequencing of cyanobaciteial culture collection at National Institute for Environmental Studies (NIES).</title>
        <authorList>
            <person name="Hirose Y."/>
            <person name="Shimura Y."/>
            <person name="Fujisawa T."/>
            <person name="Nakamura Y."/>
            <person name="Kawachi M."/>
        </authorList>
    </citation>
    <scope>NUCLEOTIDE SEQUENCE [LARGE SCALE GENOMIC DNA]</scope>
    <source>
        <strain evidence="1 2">NIES-806</strain>
    </source>
</reference>
<accession>A0A1Z4V8A2</accession>
<dbReference type="EMBL" id="AP018316">
    <property type="protein sequence ID" value="BAZ87796.1"/>
    <property type="molecule type" value="Genomic_DNA"/>
</dbReference>
<dbReference type="KEGG" id="dcm:NIES806_40270"/>
<evidence type="ECO:0000313" key="2">
    <source>
        <dbReference type="Proteomes" id="UP000218702"/>
    </source>
</evidence>
<name>A0A1Z4V8A2_9CYAN</name>
<dbReference type="Proteomes" id="UP000218702">
    <property type="component" value="Chromosome"/>
</dbReference>